<reference evidence="3" key="1">
    <citation type="submission" date="2014-07" db="EMBL/GenBank/DDBJ databases">
        <title>Identification of a novel salt tolerance gene in wild soybean by whole-genome sequencing.</title>
        <authorList>
            <person name="Lam H.-M."/>
            <person name="Qi X."/>
            <person name="Li M.-W."/>
            <person name="Liu X."/>
            <person name="Xie M."/>
            <person name="Ni M."/>
            <person name="Xu X."/>
        </authorList>
    </citation>
    <scope>NUCLEOTIDE SEQUENCE [LARGE SCALE GENOMIC DNA]</scope>
    <source>
        <tissue evidence="3">Root</tissue>
    </source>
</reference>
<keyword evidence="1" id="KW-1133">Transmembrane helix</keyword>
<evidence type="ECO:0000313" key="3">
    <source>
        <dbReference type="EMBL" id="KHN10574.1"/>
    </source>
</evidence>
<feature type="domain" description="K-box" evidence="2">
    <location>
        <begin position="24"/>
        <end position="132"/>
    </location>
</feature>
<evidence type="ECO:0000256" key="1">
    <source>
        <dbReference type="SAM" id="Phobius"/>
    </source>
</evidence>
<dbReference type="GO" id="GO:0005634">
    <property type="term" value="C:nucleus"/>
    <property type="evidence" value="ECO:0007669"/>
    <property type="project" value="InterPro"/>
</dbReference>
<dbReference type="PROSITE" id="PS51297">
    <property type="entry name" value="K_BOX"/>
    <property type="match status" value="1"/>
</dbReference>
<dbReference type="GO" id="GO:0003700">
    <property type="term" value="F:DNA-binding transcription factor activity"/>
    <property type="evidence" value="ECO:0007669"/>
    <property type="project" value="InterPro"/>
</dbReference>
<dbReference type="InterPro" id="IPR002487">
    <property type="entry name" value="TF_Kbox"/>
</dbReference>
<proteinExistence type="predicted"/>
<accession>A0A0B2PSC2</accession>
<name>A0A0B2PSC2_GLYSO</name>
<dbReference type="Pfam" id="PF01486">
    <property type="entry name" value="K-box"/>
    <property type="match status" value="1"/>
</dbReference>
<sequence>TTKTIERYYRSSFTPQDEHVECETQSWYQEVSKLKAKYDSLQRTQRHFLGEDLGPLNTKELQNLEKQLEGSLAQPRQRKCLGGSCLGFGGTPTPTRIWEGVDCIVGFFALSGIQVFGWMLMMLGYVRVVKLY</sequence>
<dbReference type="Proteomes" id="UP000053555">
    <property type="component" value="Unassembled WGS sequence"/>
</dbReference>
<feature type="transmembrane region" description="Helical" evidence="1">
    <location>
        <begin position="104"/>
        <end position="126"/>
    </location>
</feature>
<gene>
    <name evidence="3" type="ORF">glysoja_048514</name>
</gene>
<keyword evidence="1" id="KW-0812">Transmembrane</keyword>
<keyword evidence="1" id="KW-0472">Membrane</keyword>
<dbReference type="AlphaFoldDB" id="A0A0B2PSC2"/>
<protein>
    <submittedName>
        <fullName evidence="3">MADS-box transcription factor 6</fullName>
    </submittedName>
</protein>
<feature type="non-terminal residue" evidence="3">
    <location>
        <position position="1"/>
    </location>
</feature>
<evidence type="ECO:0000259" key="2">
    <source>
        <dbReference type="PROSITE" id="PS51297"/>
    </source>
</evidence>
<organism evidence="3">
    <name type="scientific">Glycine soja</name>
    <name type="common">Wild soybean</name>
    <dbReference type="NCBI Taxonomy" id="3848"/>
    <lineage>
        <taxon>Eukaryota</taxon>
        <taxon>Viridiplantae</taxon>
        <taxon>Streptophyta</taxon>
        <taxon>Embryophyta</taxon>
        <taxon>Tracheophyta</taxon>
        <taxon>Spermatophyta</taxon>
        <taxon>Magnoliopsida</taxon>
        <taxon>eudicotyledons</taxon>
        <taxon>Gunneridae</taxon>
        <taxon>Pentapetalae</taxon>
        <taxon>rosids</taxon>
        <taxon>fabids</taxon>
        <taxon>Fabales</taxon>
        <taxon>Fabaceae</taxon>
        <taxon>Papilionoideae</taxon>
        <taxon>50 kb inversion clade</taxon>
        <taxon>NPAAA clade</taxon>
        <taxon>indigoferoid/millettioid clade</taxon>
        <taxon>Phaseoleae</taxon>
        <taxon>Glycine</taxon>
        <taxon>Glycine subgen. Soja</taxon>
    </lineage>
</organism>
<dbReference type="EMBL" id="KN664279">
    <property type="protein sequence ID" value="KHN10574.1"/>
    <property type="molecule type" value="Genomic_DNA"/>
</dbReference>